<organism evidence="2 3">
    <name type="scientific">Trifolium medium</name>
    <dbReference type="NCBI Taxonomy" id="97028"/>
    <lineage>
        <taxon>Eukaryota</taxon>
        <taxon>Viridiplantae</taxon>
        <taxon>Streptophyta</taxon>
        <taxon>Embryophyta</taxon>
        <taxon>Tracheophyta</taxon>
        <taxon>Spermatophyta</taxon>
        <taxon>Magnoliopsida</taxon>
        <taxon>eudicotyledons</taxon>
        <taxon>Gunneridae</taxon>
        <taxon>Pentapetalae</taxon>
        <taxon>rosids</taxon>
        <taxon>fabids</taxon>
        <taxon>Fabales</taxon>
        <taxon>Fabaceae</taxon>
        <taxon>Papilionoideae</taxon>
        <taxon>50 kb inversion clade</taxon>
        <taxon>NPAAA clade</taxon>
        <taxon>Hologalegina</taxon>
        <taxon>IRL clade</taxon>
        <taxon>Trifolieae</taxon>
        <taxon>Trifolium</taxon>
    </lineage>
</organism>
<sequence length="62" mass="6997">MKAVIYNSPQHDDDLGAIEVSSDTHRPPNQSNQTESNVRYRAILVQNMVMLNYGVVQKPPQT</sequence>
<evidence type="ECO:0000313" key="3">
    <source>
        <dbReference type="Proteomes" id="UP000265520"/>
    </source>
</evidence>
<dbReference type="EMBL" id="LXQA010347565">
    <property type="protein sequence ID" value="MCI45720.1"/>
    <property type="molecule type" value="Genomic_DNA"/>
</dbReference>
<reference evidence="2 3" key="1">
    <citation type="journal article" date="2018" name="Front. Plant Sci.">
        <title>Red Clover (Trifolium pratense) and Zigzag Clover (T. medium) - A Picture of Genomic Similarities and Differences.</title>
        <authorList>
            <person name="Dluhosova J."/>
            <person name="Istvanek J."/>
            <person name="Nedelnik J."/>
            <person name="Repkova J."/>
        </authorList>
    </citation>
    <scope>NUCLEOTIDE SEQUENCE [LARGE SCALE GENOMIC DNA]</scope>
    <source>
        <strain evidence="3">cv. 10/8</strain>
        <tissue evidence="2">Leaf</tissue>
    </source>
</reference>
<feature type="non-terminal residue" evidence="2">
    <location>
        <position position="62"/>
    </location>
</feature>
<proteinExistence type="predicted"/>
<evidence type="ECO:0000256" key="1">
    <source>
        <dbReference type="SAM" id="MobiDB-lite"/>
    </source>
</evidence>
<protein>
    <submittedName>
        <fullName evidence="2">Uncharacterized protein</fullName>
    </submittedName>
</protein>
<dbReference type="Proteomes" id="UP000265520">
    <property type="component" value="Unassembled WGS sequence"/>
</dbReference>
<dbReference type="AlphaFoldDB" id="A0A392SCQ0"/>
<evidence type="ECO:0000313" key="2">
    <source>
        <dbReference type="EMBL" id="MCI45720.1"/>
    </source>
</evidence>
<feature type="compositionally biased region" description="Polar residues" evidence="1">
    <location>
        <begin position="27"/>
        <end position="37"/>
    </location>
</feature>
<comment type="caution">
    <text evidence="2">The sequence shown here is derived from an EMBL/GenBank/DDBJ whole genome shotgun (WGS) entry which is preliminary data.</text>
</comment>
<keyword evidence="3" id="KW-1185">Reference proteome</keyword>
<feature type="region of interest" description="Disordered" evidence="1">
    <location>
        <begin position="1"/>
        <end position="37"/>
    </location>
</feature>
<accession>A0A392SCQ0</accession>
<name>A0A392SCQ0_9FABA</name>